<dbReference type="RefSeq" id="WP_204541146.1">
    <property type="nucleotide sequence ID" value="NZ_JAFBFI010000005.1"/>
</dbReference>
<dbReference type="EMBL" id="JAFBFI010000005">
    <property type="protein sequence ID" value="MBM7692197.1"/>
    <property type="molecule type" value="Genomic_DNA"/>
</dbReference>
<accession>A0ABS2QGB5</accession>
<evidence type="ECO:0000313" key="1">
    <source>
        <dbReference type="EMBL" id="MBM7692197.1"/>
    </source>
</evidence>
<keyword evidence="2" id="KW-1185">Reference proteome</keyword>
<protein>
    <recommendedName>
        <fullName evidence="3">PH domain-containing protein</fullName>
    </recommendedName>
</protein>
<comment type="caution">
    <text evidence="1">The sequence shown here is derived from an EMBL/GenBank/DDBJ whole genome shotgun (WGS) entry which is preliminary data.</text>
</comment>
<name>A0ABS2QGB5_9BACI</name>
<dbReference type="Proteomes" id="UP000823486">
    <property type="component" value="Unassembled WGS sequence"/>
</dbReference>
<evidence type="ECO:0000313" key="2">
    <source>
        <dbReference type="Proteomes" id="UP000823486"/>
    </source>
</evidence>
<proteinExistence type="predicted"/>
<sequence>MGNTSRYVINGVGKNGETYFTSCHDKHDLKKWIADHEHRLLMNELKIIDKKKPALLKLFSFKR</sequence>
<evidence type="ECO:0008006" key="3">
    <source>
        <dbReference type="Google" id="ProtNLM"/>
    </source>
</evidence>
<reference evidence="1 2" key="1">
    <citation type="submission" date="2021-01" db="EMBL/GenBank/DDBJ databases">
        <title>Genomic Encyclopedia of Type Strains, Phase IV (KMG-IV): sequencing the most valuable type-strain genomes for metagenomic binning, comparative biology and taxonomic classification.</title>
        <authorList>
            <person name="Goeker M."/>
        </authorList>
    </citation>
    <scope>NUCLEOTIDE SEQUENCE [LARGE SCALE GENOMIC DNA]</scope>
    <source>
        <strain evidence="1 2">DSM 105482</strain>
    </source>
</reference>
<gene>
    <name evidence="1" type="ORF">JOC77_001624</name>
</gene>
<organism evidence="1 2">
    <name type="scientific">Peribacillus deserti</name>
    <dbReference type="NCBI Taxonomy" id="673318"/>
    <lineage>
        <taxon>Bacteria</taxon>
        <taxon>Bacillati</taxon>
        <taxon>Bacillota</taxon>
        <taxon>Bacilli</taxon>
        <taxon>Bacillales</taxon>
        <taxon>Bacillaceae</taxon>
        <taxon>Peribacillus</taxon>
    </lineage>
</organism>